<dbReference type="GO" id="GO:0005886">
    <property type="term" value="C:plasma membrane"/>
    <property type="evidence" value="ECO:0007669"/>
    <property type="project" value="UniProtKB-SubCell"/>
</dbReference>
<evidence type="ECO:0000256" key="7">
    <source>
        <dbReference type="SAM" id="Phobius"/>
    </source>
</evidence>
<dbReference type="PANTHER" id="PTHR33452">
    <property type="entry name" value="OXIDOREDUCTASE CATD-RELATED"/>
    <property type="match status" value="1"/>
</dbReference>
<dbReference type="Proteomes" id="UP000292855">
    <property type="component" value="Unassembled WGS sequence"/>
</dbReference>
<comment type="similarity">
    <text evidence="2">Belongs to the DoxX family.</text>
</comment>
<evidence type="ECO:0000256" key="1">
    <source>
        <dbReference type="ARBA" id="ARBA00004651"/>
    </source>
</evidence>
<keyword evidence="5 7" id="KW-1133">Transmembrane helix</keyword>
<keyword evidence="4 7" id="KW-0812">Transmembrane</keyword>
<keyword evidence="9" id="KW-1185">Reference proteome</keyword>
<dbReference type="AlphaFoldDB" id="A0A4Q6XPD1"/>
<feature type="transmembrane region" description="Helical" evidence="7">
    <location>
        <begin position="105"/>
        <end position="125"/>
    </location>
</feature>
<dbReference type="EMBL" id="SGIT01000006">
    <property type="protein sequence ID" value="RZF57976.1"/>
    <property type="molecule type" value="Genomic_DNA"/>
</dbReference>
<keyword evidence="6 7" id="KW-0472">Membrane</keyword>
<dbReference type="InterPro" id="IPR032808">
    <property type="entry name" value="DoxX"/>
</dbReference>
<evidence type="ECO:0000256" key="6">
    <source>
        <dbReference type="ARBA" id="ARBA00023136"/>
    </source>
</evidence>
<accession>A0A4Q6XPD1</accession>
<proteinExistence type="inferred from homology"/>
<feature type="transmembrane region" description="Helical" evidence="7">
    <location>
        <begin position="46"/>
        <end position="66"/>
    </location>
</feature>
<sequence length="132" mass="14277">MKQTNLGLLIVRLSIAGLMLLHGVSKLISGLDILPEMLKDVGLPSFLAYGVYVGEVIAPLLMIIGFRTRLASMIFVINCLFAIFLVHSSEIFSLDGNGGWAIELLGLYLFGALALVFTGAGNYAVSTNNRWD</sequence>
<comment type="subcellular location">
    <subcellularLocation>
        <location evidence="1">Cell membrane</location>
        <topology evidence="1">Multi-pass membrane protein</topology>
    </subcellularLocation>
</comment>
<organism evidence="8 9">
    <name type="scientific">Sphingobacterium corticibacterium</name>
    <dbReference type="NCBI Taxonomy" id="2484746"/>
    <lineage>
        <taxon>Bacteria</taxon>
        <taxon>Pseudomonadati</taxon>
        <taxon>Bacteroidota</taxon>
        <taxon>Sphingobacteriia</taxon>
        <taxon>Sphingobacteriales</taxon>
        <taxon>Sphingobacteriaceae</taxon>
        <taxon>Sphingobacterium</taxon>
    </lineage>
</organism>
<protein>
    <submittedName>
        <fullName evidence="8">DoxX family protein</fullName>
    </submittedName>
</protein>
<evidence type="ECO:0000256" key="5">
    <source>
        <dbReference type="ARBA" id="ARBA00022989"/>
    </source>
</evidence>
<keyword evidence="3" id="KW-1003">Cell membrane</keyword>
<dbReference type="InterPro" id="IPR051907">
    <property type="entry name" value="DoxX-like_oxidoreductase"/>
</dbReference>
<reference evidence="8 9" key="1">
    <citation type="submission" date="2019-02" db="EMBL/GenBank/DDBJ databases">
        <authorList>
            <person name="Li Y."/>
        </authorList>
    </citation>
    <scope>NUCLEOTIDE SEQUENCE [LARGE SCALE GENOMIC DNA]</scope>
    <source>
        <strain evidence="8 9">30C10-4-7</strain>
    </source>
</reference>
<dbReference type="RefSeq" id="WP_130143460.1">
    <property type="nucleotide sequence ID" value="NZ_SGIT01000006.1"/>
</dbReference>
<feature type="transmembrane region" description="Helical" evidence="7">
    <location>
        <begin position="73"/>
        <end position="93"/>
    </location>
</feature>
<gene>
    <name evidence="8" type="ORF">EWE74_20120</name>
</gene>
<evidence type="ECO:0000256" key="2">
    <source>
        <dbReference type="ARBA" id="ARBA00006679"/>
    </source>
</evidence>
<dbReference type="OrthoDB" id="280866at2"/>
<evidence type="ECO:0000313" key="9">
    <source>
        <dbReference type="Proteomes" id="UP000292855"/>
    </source>
</evidence>
<name>A0A4Q6XPD1_9SPHI</name>
<dbReference type="PANTHER" id="PTHR33452:SF1">
    <property type="entry name" value="INNER MEMBRANE PROTEIN YPHA-RELATED"/>
    <property type="match status" value="1"/>
</dbReference>
<dbReference type="Pfam" id="PF07681">
    <property type="entry name" value="DoxX"/>
    <property type="match status" value="1"/>
</dbReference>
<evidence type="ECO:0000256" key="3">
    <source>
        <dbReference type="ARBA" id="ARBA00022475"/>
    </source>
</evidence>
<evidence type="ECO:0000313" key="8">
    <source>
        <dbReference type="EMBL" id="RZF57976.1"/>
    </source>
</evidence>
<comment type="caution">
    <text evidence="8">The sequence shown here is derived from an EMBL/GenBank/DDBJ whole genome shotgun (WGS) entry which is preliminary data.</text>
</comment>
<evidence type="ECO:0000256" key="4">
    <source>
        <dbReference type="ARBA" id="ARBA00022692"/>
    </source>
</evidence>